<evidence type="ECO:0000256" key="5">
    <source>
        <dbReference type="ARBA" id="ARBA00022694"/>
    </source>
</evidence>
<dbReference type="SUPFAM" id="SSF53335">
    <property type="entry name" value="S-adenosyl-L-methionine-dependent methyltransferases"/>
    <property type="match status" value="1"/>
</dbReference>
<comment type="similarity">
    <text evidence="9">Belongs to the class I-like SAM-binding methyltransferase superfamily. Trm1 family.</text>
</comment>
<feature type="region of interest" description="Disordered" evidence="10">
    <location>
        <begin position="519"/>
        <end position="550"/>
    </location>
</feature>
<evidence type="ECO:0000256" key="6">
    <source>
        <dbReference type="ARBA" id="ARBA00022884"/>
    </source>
</evidence>
<dbReference type="Proteomes" id="UP001195914">
    <property type="component" value="Unassembled WGS sequence"/>
</dbReference>
<reference evidence="11" key="1">
    <citation type="journal article" date="2014" name="Nucleic Acids Res.">
        <title>The evolutionary dynamics of variant antigen genes in Babesia reveal a history of genomic innovation underlying host-parasite interaction.</title>
        <authorList>
            <person name="Jackson A.P."/>
            <person name="Otto T.D."/>
            <person name="Darby A."/>
            <person name="Ramaprasad A."/>
            <person name="Xia D."/>
            <person name="Echaide I.E."/>
            <person name="Farber M."/>
            <person name="Gahlot S."/>
            <person name="Gamble J."/>
            <person name="Gupta D."/>
            <person name="Gupta Y."/>
            <person name="Jackson L."/>
            <person name="Malandrin L."/>
            <person name="Malas T.B."/>
            <person name="Moussa E."/>
            <person name="Nair M."/>
            <person name="Reid A.J."/>
            <person name="Sanders M."/>
            <person name="Sharma J."/>
            <person name="Tracey A."/>
            <person name="Quail M.A."/>
            <person name="Weir W."/>
            <person name="Wastling J.M."/>
            <person name="Hall N."/>
            <person name="Willadsen P."/>
            <person name="Lingelbach K."/>
            <person name="Shiels B."/>
            <person name="Tait A."/>
            <person name="Berriman M."/>
            <person name="Allred D.R."/>
            <person name="Pain A."/>
        </authorList>
    </citation>
    <scope>NUCLEOTIDE SEQUENCE</scope>
    <source>
        <strain evidence="11">1802A</strain>
    </source>
</reference>
<evidence type="ECO:0000256" key="4">
    <source>
        <dbReference type="ARBA" id="ARBA00022691"/>
    </source>
</evidence>
<evidence type="ECO:0000256" key="7">
    <source>
        <dbReference type="ARBA" id="ARBA00039099"/>
    </source>
</evidence>
<comment type="caution">
    <text evidence="11">The sequence shown here is derived from an EMBL/GenBank/DDBJ whole genome shotgun (WGS) entry which is preliminary data.</text>
</comment>
<dbReference type="GO" id="GO:0005634">
    <property type="term" value="C:nucleus"/>
    <property type="evidence" value="ECO:0007669"/>
    <property type="project" value="TreeGrafter"/>
</dbReference>
<dbReference type="PANTHER" id="PTHR10631">
    <property type="entry name" value="N 2 ,N 2 -DIMETHYLGUANOSINE TRNA METHYLTRANSFERASE"/>
    <property type="match status" value="1"/>
</dbReference>
<evidence type="ECO:0000256" key="8">
    <source>
        <dbReference type="ARBA" id="ARBA00051897"/>
    </source>
</evidence>
<keyword evidence="4 9" id="KW-0949">S-adenosyl-L-methionine</keyword>
<evidence type="ECO:0000256" key="10">
    <source>
        <dbReference type="SAM" id="MobiDB-lite"/>
    </source>
</evidence>
<gene>
    <name evidence="11" type="ORF">X943_000774</name>
</gene>
<dbReference type="InterPro" id="IPR002905">
    <property type="entry name" value="Trm1"/>
</dbReference>
<keyword evidence="3 9" id="KW-0808">Transferase</keyword>
<keyword evidence="5 9" id="KW-0819">tRNA processing</keyword>
<organism evidence="11 12">
    <name type="scientific">Babesia divergens</name>
    <dbReference type="NCBI Taxonomy" id="32595"/>
    <lineage>
        <taxon>Eukaryota</taxon>
        <taxon>Sar</taxon>
        <taxon>Alveolata</taxon>
        <taxon>Apicomplexa</taxon>
        <taxon>Aconoidasida</taxon>
        <taxon>Piroplasmida</taxon>
        <taxon>Babesiidae</taxon>
        <taxon>Babesia</taxon>
    </lineage>
</organism>
<accession>A0AAD9GJB8</accession>
<keyword evidence="1 9" id="KW-0820">tRNA-binding</keyword>
<keyword evidence="12" id="KW-1185">Reference proteome</keyword>
<dbReference type="AlphaFoldDB" id="A0AAD9GJB8"/>
<keyword evidence="6 9" id="KW-0694">RNA-binding</keyword>
<dbReference type="EC" id="2.1.1.216" evidence="7 9"/>
<keyword evidence="2 9" id="KW-0489">Methyltransferase</keyword>
<reference evidence="11" key="2">
    <citation type="submission" date="2021-05" db="EMBL/GenBank/DDBJ databases">
        <authorList>
            <person name="Pain A."/>
        </authorList>
    </citation>
    <scope>NUCLEOTIDE SEQUENCE</scope>
    <source>
        <strain evidence="11">1802A</strain>
    </source>
</reference>
<dbReference type="Pfam" id="PF02005">
    <property type="entry name" value="TRM"/>
    <property type="match status" value="2"/>
</dbReference>
<name>A0AAD9GJB8_BABDI</name>
<dbReference type="Gene3D" id="3.40.50.150">
    <property type="entry name" value="Vaccinia Virus protein VP39"/>
    <property type="match status" value="1"/>
</dbReference>
<dbReference type="PROSITE" id="PS51626">
    <property type="entry name" value="SAM_MT_TRM1"/>
    <property type="match status" value="1"/>
</dbReference>
<dbReference type="GO" id="GO:0002940">
    <property type="term" value="P:tRNA N2-guanine methylation"/>
    <property type="evidence" value="ECO:0007669"/>
    <property type="project" value="TreeGrafter"/>
</dbReference>
<dbReference type="FunFam" id="3.30.56.70:FF:000001">
    <property type="entry name" value="tRNA (guanine(26)-N(2))-dimethyltransferase"/>
    <property type="match status" value="1"/>
</dbReference>
<sequence length="550" mass="61615">MDSTNGGDMVSEGLVCINSRTPDGKPLFYNPPQVFNRDLSLIILKTFVECEKERALQCCKADGEQRVGQFVGVNILEMLAATGIRSIRYLKELDEYINYIYINDLDHNSANEIVSNCKLNNIPSNKYRSICADGNQLAQLLTPPADMLRLMLMNGNIQKIPCGFIPRKEFNVIHDHNRKVEQFLNVIACSEYSEDGTHYRNVIDVIDIDPYSTATVFLDSAIRCVKSGGMLFVTSTDMPTLCGNNPLVSFYKYGGSSIKSTFCHELSLRILLYTIATTAAKYQRVVEPMLSCSVDFYVRVFVRVTNNTQQCKHLSENAGLLLLCAQCDSFRILKLGEFSEPTQRPASLPADLTGTCEECGGRVKIGGPLYIGPIHNQSFVEAALKNAKESERSLPGITQNAKIIGILSAIQEELEDAPLHYNIPCQCQKWKLTTISPSAFKSCLEKLGYRASHFHRDPQSLKTNAPNKVVMDIIRYHAQQHNKVGEHNFFKTPIQTEGIDLTVPDRQGHKSVARWLQNPTSHWGPKKMHRQVASSRDTTQCYATDRASQS</sequence>
<dbReference type="GO" id="GO:0160104">
    <property type="term" value="F:tRNA (guanine(26)-N2)-dimethyltransferase activity"/>
    <property type="evidence" value="ECO:0007669"/>
    <property type="project" value="UniProtKB-UniRule"/>
</dbReference>
<evidence type="ECO:0000256" key="2">
    <source>
        <dbReference type="ARBA" id="ARBA00022603"/>
    </source>
</evidence>
<evidence type="ECO:0000313" key="12">
    <source>
        <dbReference type="Proteomes" id="UP001195914"/>
    </source>
</evidence>
<dbReference type="PANTHER" id="PTHR10631:SF3">
    <property type="entry name" value="TRNA (GUANINE(26)-N(2))-DIMETHYLTRANSFERASE"/>
    <property type="match status" value="1"/>
</dbReference>
<evidence type="ECO:0000256" key="9">
    <source>
        <dbReference type="PROSITE-ProRule" id="PRU00958"/>
    </source>
</evidence>
<comment type="catalytic activity">
    <reaction evidence="8 9">
        <text>guanosine(26) in tRNA + 2 S-adenosyl-L-methionine = N(2)-dimethylguanosine(26) in tRNA + 2 S-adenosyl-L-homocysteine + 2 H(+)</text>
        <dbReference type="Rhea" id="RHEA:43140"/>
        <dbReference type="Rhea" id="RHEA-COMP:10359"/>
        <dbReference type="Rhea" id="RHEA-COMP:10360"/>
        <dbReference type="ChEBI" id="CHEBI:15378"/>
        <dbReference type="ChEBI" id="CHEBI:57856"/>
        <dbReference type="ChEBI" id="CHEBI:59789"/>
        <dbReference type="ChEBI" id="CHEBI:74269"/>
        <dbReference type="ChEBI" id="CHEBI:74513"/>
        <dbReference type="EC" id="2.1.1.216"/>
    </reaction>
</comment>
<feature type="compositionally biased region" description="Polar residues" evidence="10">
    <location>
        <begin position="532"/>
        <end position="550"/>
    </location>
</feature>
<protein>
    <recommendedName>
        <fullName evidence="7 9">tRNA (guanine(26)-N(2))-dimethyltransferase</fullName>
        <ecNumber evidence="7 9">2.1.1.216</ecNumber>
    </recommendedName>
</protein>
<proteinExistence type="inferred from homology"/>
<dbReference type="GO" id="GO:0000049">
    <property type="term" value="F:tRNA binding"/>
    <property type="evidence" value="ECO:0007669"/>
    <property type="project" value="UniProtKB-UniRule"/>
</dbReference>
<dbReference type="Gene3D" id="3.30.56.70">
    <property type="entry name" value="N2,N2-dimethylguanosine tRNA methyltransferase, C-terminal domain"/>
    <property type="match status" value="1"/>
</dbReference>
<evidence type="ECO:0000256" key="1">
    <source>
        <dbReference type="ARBA" id="ARBA00022555"/>
    </source>
</evidence>
<dbReference type="InterPro" id="IPR029063">
    <property type="entry name" value="SAM-dependent_MTases_sf"/>
</dbReference>
<dbReference type="InterPro" id="IPR042296">
    <property type="entry name" value="tRNA_met_Trm1_C"/>
</dbReference>
<dbReference type="EMBL" id="JAHBMH010000007">
    <property type="protein sequence ID" value="KAK1939527.1"/>
    <property type="molecule type" value="Genomic_DNA"/>
</dbReference>
<evidence type="ECO:0000256" key="3">
    <source>
        <dbReference type="ARBA" id="ARBA00022679"/>
    </source>
</evidence>
<evidence type="ECO:0000313" key="11">
    <source>
        <dbReference type="EMBL" id="KAK1939527.1"/>
    </source>
</evidence>